<name>A0ABW5R9U7_9BACL</name>
<dbReference type="Pfam" id="PF00210">
    <property type="entry name" value="Ferritin"/>
    <property type="match status" value="1"/>
</dbReference>
<dbReference type="RefSeq" id="WP_379929211.1">
    <property type="nucleotide sequence ID" value="NZ_JBHUMM010000014.1"/>
</dbReference>
<dbReference type="InterPro" id="IPR012347">
    <property type="entry name" value="Ferritin-like"/>
</dbReference>
<accession>A0ABW5R9U7</accession>
<gene>
    <name evidence="4" type="ORF">ACFSUC_08975</name>
</gene>
<dbReference type="PROSITE" id="PS00818">
    <property type="entry name" value="DPS_1"/>
    <property type="match status" value="1"/>
</dbReference>
<organism evidence="4 5">
    <name type="scientific">Marinicrinis sediminis</name>
    <dbReference type="NCBI Taxonomy" id="1652465"/>
    <lineage>
        <taxon>Bacteria</taxon>
        <taxon>Bacillati</taxon>
        <taxon>Bacillota</taxon>
        <taxon>Bacilli</taxon>
        <taxon>Bacillales</taxon>
        <taxon>Paenibacillaceae</taxon>
    </lineage>
</organism>
<dbReference type="InterPro" id="IPR023188">
    <property type="entry name" value="DPS_DNA-bd_CS"/>
</dbReference>
<keyword evidence="5" id="KW-1185">Reference proteome</keyword>
<sequence length="146" mass="17090">MTKKETFEQVNKQIANWSVLYVKLHHYHWFVTGENFFTLHEKFEELYNEAAKNVDQIAERLLQLGGKPVSTMKQFLDSATLQEAGKEKASREMVEQLVKDFETIKKESQDLTEVLEEAGDNVTADMFVDIREAINLHLWMFKAYLD</sequence>
<comment type="similarity">
    <text evidence="1 2">Belongs to the Dps family.</text>
</comment>
<evidence type="ECO:0000259" key="3">
    <source>
        <dbReference type="Pfam" id="PF00210"/>
    </source>
</evidence>
<dbReference type="Gene3D" id="1.20.1260.10">
    <property type="match status" value="1"/>
</dbReference>
<dbReference type="EMBL" id="JBHUMM010000014">
    <property type="protein sequence ID" value="MFD2671737.1"/>
    <property type="molecule type" value="Genomic_DNA"/>
</dbReference>
<dbReference type="InterPro" id="IPR008331">
    <property type="entry name" value="Ferritin_DPS_dom"/>
</dbReference>
<evidence type="ECO:0000256" key="1">
    <source>
        <dbReference type="ARBA" id="ARBA00009497"/>
    </source>
</evidence>
<dbReference type="PRINTS" id="PR01346">
    <property type="entry name" value="HELNAPAPROT"/>
</dbReference>
<evidence type="ECO:0000313" key="5">
    <source>
        <dbReference type="Proteomes" id="UP001597497"/>
    </source>
</evidence>
<dbReference type="Proteomes" id="UP001597497">
    <property type="component" value="Unassembled WGS sequence"/>
</dbReference>
<dbReference type="SUPFAM" id="SSF47240">
    <property type="entry name" value="Ferritin-like"/>
    <property type="match status" value="1"/>
</dbReference>
<comment type="caution">
    <text evidence="4">The sequence shown here is derived from an EMBL/GenBank/DDBJ whole genome shotgun (WGS) entry which is preliminary data.</text>
</comment>
<dbReference type="PROSITE" id="PS00819">
    <property type="entry name" value="DPS_2"/>
    <property type="match status" value="1"/>
</dbReference>
<protein>
    <submittedName>
        <fullName evidence="4">DNA starvation/stationary phase protection protein</fullName>
    </submittedName>
</protein>
<dbReference type="PANTHER" id="PTHR42932">
    <property type="entry name" value="GENERAL STRESS PROTEIN 20U"/>
    <property type="match status" value="1"/>
</dbReference>
<reference evidence="5" key="1">
    <citation type="journal article" date="2019" name="Int. J. Syst. Evol. Microbiol.">
        <title>The Global Catalogue of Microorganisms (GCM) 10K type strain sequencing project: providing services to taxonomists for standard genome sequencing and annotation.</title>
        <authorList>
            <consortium name="The Broad Institute Genomics Platform"/>
            <consortium name="The Broad Institute Genome Sequencing Center for Infectious Disease"/>
            <person name="Wu L."/>
            <person name="Ma J."/>
        </authorList>
    </citation>
    <scope>NUCLEOTIDE SEQUENCE [LARGE SCALE GENOMIC DNA]</scope>
    <source>
        <strain evidence="5">KCTC 33676</strain>
    </source>
</reference>
<evidence type="ECO:0000256" key="2">
    <source>
        <dbReference type="RuleBase" id="RU003875"/>
    </source>
</evidence>
<dbReference type="PIRSF" id="PIRSF005900">
    <property type="entry name" value="Dps"/>
    <property type="match status" value="1"/>
</dbReference>
<evidence type="ECO:0000313" key="4">
    <source>
        <dbReference type="EMBL" id="MFD2671737.1"/>
    </source>
</evidence>
<dbReference type="CDD" id="cd01043">
    <property type="entry name" value="DPS"/>
    <property type="match status" value="1"/>
</dbReference>
<feature type="domain" description="Ferritin/DPS" evidence="3">
    <location>
        <begin position="8"/>
        <end position="146"/>
    </location>
</feature>
<proteinExistence type="inferred from homology"/>
<dbReference type="InterPro" id="IPR009078">
    <property type="entry name" value="Ferritin-like_SF"/>
</dbReference>
<dbReference type="PANTHER" id="PTHR42932:SF1">
    <property type="entry name" value="GENERAL STRESS PROTEIN 20U"/>
    <property type="match status" value="1"/>
</dbReference>
<dbReference type="InterPro" id="IPR002177">
    <property type="entry name" value="DPS_DNA-bd"/>
</dbReference>